<dbReference type="FunFam" id="3.10.129.10:FF:000022">
    <property type="entry name" value="Phenylacetic acid degradation protein"/>
    <property type="match status" value="1"/>
</dbReference>
<dbReference type="Gene3D" id="3.10.129.10">
    <property type="entry name" value="Hotdog Thioesterase"/>
    <property type="match status" value="1"/>
</dbReference>
<dbReference type="Proteomes" id="UP000076625">
    <property type="component" value="Unassembled WGS sequence"/>
</dbReference>
<dbReference type="SUPFAM" id="SSF54637">
    <property type="entry name" value="Thioesterase/thiol ester dehydrase-isomerase"/>
    <property type="match status" value="1"/>
</dbReference>
<keyword evidence="5" id="KW-1185">Reference proteome</keyword>
<evidence type="ECO:0000256" key="1">
    <source>
        <dbReference type="ARBA" id="ARBA00008324"/>
    </source>
</evidence>
<dbReference type="PANTHER" id="PTHR42856:SF1">
    <property type="entry name" value="ACYL-COENZYME A THIOESTERASE PAAI"/>
    <property type="match status" value="1"/>
</dbReference>
<dbReference type="NCBIfam" id="TIGR00369">
    <property type="entry name" value="unchar_dom_1"/>
    <property type="match status" value="1"/>
</dbReference>
<organism evidence="4 5">
    <name type="scientific">Crenobacter luteus</name>
    <dbReference type="NCBI Taxonomy" id="1452487"/>
    <lineage>
        <taxon>Bacteria</taxon>
        <taxon>Pseudomonadati</taxon>
        <taxon>Pseudomonadota</taxon>
        <taxon>Betaproteobacteria</taxon>
        <taxon>Neisseriales</taxon>
        <taxon>Neisseriaceae</taxon>
        <taxon>Crenobacter</taxon>
    </lineage>
</organism>
<dbReference type="InterPro" id="IPR003736">
    <property type="entry name" value="PAAI_dom"/>
</dbReference>
<dbReference type="InterPro" id="IPR052723">
    <property type="entry name" value="Acyl-CoA_thioesterase_PaaI"/>
</dbReference>
<comment type="similarity">
    <text evidence="1">Belongs to the thioesterase PaaI family.</text>
</comment>
<evidence type="ECO:0000313" key="4">
    <source>
        <dbReference type="EMBL" id="KZE27322.1"/>
    </source>
</evidence>
<dbReference type="InterPro" id="IPR006683">
    <property type="entry name" value="Thioestr_dom"/>
</dbReference>
<dbReference type="OrthoDB" id="32575at2"/>
<accession>A0A161SBM0</accession>
<dbReference type="AlphaFoldDB" id="A0A161SBM0"/>
<name>A0A161SBM0_9NEIS</name>
<dbReference type="CDD" id="cd03443">
    <property type="entry name" value="PaaI_thioesterase"/>
    <property type="match status" value="1"/>
</dbReference>
<evidence type="ECO:0000256" key="2">
    <source>
        <dbReference type="ARBA" id="ARBA00022801"/>
    </source>
</evidence>
<dbReference type="EMBL" id="LQQU01000045">
    <property type="protein sequence ID" value="KZE27322.1"/>
    <property type="molecule type" value="Genomic_DNA"/>
</dbReference>
<dbReference type="InterPro" id="IPR011973">
    <property type="entry name" value="PaaD"/>
</dbReference>
<dbReference type="Pfam" id="PF03061">
    <property type="entry name" value="4HBT"/>
    <property type="match status" value="1"/>
</dbReference>
<reference evidence="5" key="1">
    <citation type="submission" date="2016-01" db="EMBL/GenBank/DDBJ databases">
        <title>Draft genome of Chromobacterium sp. F49.</title>
        <authorList>
            <person name="Hong K.W."/>
        </authorList>
    </citation>
    <scope>NUCLEOTIDE SEQUENCE [LARGE SCALE GENOMIC DNA]</scope>
    <source>
        <strain evidence="5">CN10</strain>
    </source>
</reference>
<sequence>MRDTLDSQALAEAAVGRMLANDRASARLGMRLLEVRPGYARIAMTVTEAMLNGFSICHGGMIFALADTAFAAGCNSWGPVAVGAGTTMDFLKSGQVGDELVAVCECVSQSGRTGLYDVTVRNQHGEVVAVMRGRSYRVGNNKTQDQAG</sequence>
<keyword evidence="2" id="KW-0378">Hydrolase</keyword>
<proteinExistence type="inferred from homology"/>
<dbReference type="PANTHER" id="PTHR42856">
    <property type="entry name" value="ACYL-COENZYME A THIOESTERASE PAAI"/>
    <property type="match status" value="1"/>
</dbReference>
<feature type="domain" description="Thioesterase" evidence="3">
    <location>
        <begin position="55"/>
        <end position="128"/>
    </location>
</feature>
<dbReference type="RefSeq" id="WP_066614117.1">
    <property type="nucleotide sequence ID" value="NZ_LQQU01000045.1"/>
</dbReference>
<dbReference type="NCBIfam" id="TIGR02286">
    <property type="entry name" value="PaaD"/>
    <property type="match status" value="1"/>
</dbReference>
<dbReference type="GO" id="GO:0016289">
    <property type="term" value="F:acyl-CoA hydrolase activity"/>
    <property type="evidence" value="ECO:0007669"/>
    <property type="project" value="UniProtKB-ARBA"/>
</dbReference>
<protein>
    <recommendedName>
        <fullName evidence="3">Thioesterase domain-containing protein</fullName>
    </recommendedName>
</protein>
<evidence type="ECO:0000313" key="5">
    <source>
        <dbReference type="Proteomes" id="UP000076625"/>
    </source>
</evidence>
<gene>
    <name evidence="4" type="ORF">AVW16_01880</name>
</gene>
<comment type="caution">
    <text evidence="4">The sequence shown here is derived from an EMBL/GenBank/DDBJ whole genome shotgun (WGS) entry which is preliminary data.</text>
</comment>
<dbReference type="InterPro" id="IPR029069">
    <property type="entry name" value="HotDog_dom_sf"/>
</dbReference>
<dbReference type="STRING" id="1452487.AVW16_01880"/>
<evidence type="ECO:0000259" key="3">
    <source>
        <dbReference type="Pfam" id="PF03061"/>
    </source>
</evidence>